<dbReference type="EMBL" id="ADLE01000001">
    <property type="protein sequence ID" value="EJZ66514.1"/>
    <property type="molecule type" value="Genomic_DNA"/>
</dbReference>
<evidence type="ECO:0000256" key="2">
    <source>
        <dbReference type="ARBA" id="ARBA00004496"/>
    </source>
</evidence>
<dbReference type="Proteomes" id="UP000006044">
    <property type="component" value="Unassembled WGS sequence"/>
</dbReference>
<keyword evidence="5" id="KW-0966">Cell projection</keyword>
<name>K0XF62_9BACT</name>
<dbReference type="PANTHER" id="PTHR37833:SF1">
    <property type="entry name" value="SIGNAL PEPTIDE PROTEIN"/>
    <property type="match status" value="1"/>
</dbReference>
<evidence type="ECO:0000256" key="1">
    <source>
        <dbReference type="ARBA" id="ARBA00004138"/>
    </source>
</evidence>
<dbReference type="eggNOG" id="ENOG502Z9QX">
    <property type="taxonomic scope" value="Bacteria"/>
</dbReference>
<evidence type="ECO:0000256" key="5">
    <source>
        <dbReference type="ARBA" id="ARBA00023273"/>
    </source>
</evidence>
<evidence type="ECO:0000313" key="9">
    <source>
        <dbReference type="Proteomes" id="UP000006044"/>
    </source>
</evidence>
<dbReference type="STRING" id="742726.HMPREF9448_00693"/>
<feature type="signal peptide" evidence="6">
    <location>
        <begin position="1"/>
        <end position="19"/>
    </location>
</feature>
<dbReference type="InterPro" id="IPR011467">
    <property type="entry name" value="DUF1573"/>
</dbReference>
<reference evidence="8 9" key="1">
    <citation type="submission" date="2012-08" db="EMBL/GenBank/DDBJ databases">
        <title>The Genome Sequence of Barnesiella intestinihominis YIT 11860.</title>
        <authorList>
            <consortium name="The Broad Institute Genome Sequencing Platform"/>
            <person name="Earl A."/>
            <person name="Ward D."/>
            <person name="Feldgarden M."/>
            <person name="Gevers D."/>
            <person name="Morotomi M."/>
            <person name="Walker B."/>
            <person name="Young S.K."/>
            <person name="Zeng Q."/>
            <person name="Gargeya S."/>
            <person name="Fitzgerald M."/>
            <person name="Haas B."/>
            <person name="Abouelleil A."/>
            <person name="Alvarado L."/>
            <person name="Arachchi H.M."/>
            <person name="Berlin A.M."/>
            <person name="Chapman S.B."/>
            <person name="Goldberg J."/>
            <person name="Griggs A."/>
            <person name="Gujja S."/>
            <person name="Hansen M."/>
            <person name="Howarth C."/>
            <person name="Imamovic A."/>
            <person name="Larimer J."/>
            <person name="McCowen C."/>
            <person name="Montmayeur A."/>
            <person name="Murphy C."/>
            <person name="Neiman D."/>
            <person name="Pearson M."/>
            <person name="Priest M."/>
            <person name="Roberts A."/>
            <person name="Saif S."/>
            <person name="Shea T."/>
            <person name="Sisk P."/>
            <person name="Sykes S."/>
            <person name="Wortman J."/>
            <person name="Nusbaum C."/>
            <person name="Birren B."/>
        </authorList>
    </citation>
    <scope>NUCLEOTIDE SEQUENCE [LARGE SCALE GENOMIC DNA]</scope>
    <source>
        <strain evidence="8 9">YIT 11860</strain>
    </source>
</reference>
<gene>
    <name evidence="8" type="ORF">HMPREF9448_00693</name>
</gene>
<dbReference type="AlphaFoldDB" id="K0XF62"/>
<dbReference type="GeneID" id="77848023"/>
<protein>
    <recommendedName>
        <fullName evidence="7">HYDIN/VesB/CFA65-like Ig-like domain-containing protein</fullName>
    </recommendedName>
</protein>
<comment type="caution">
    <text evidence="8">The sequence shown here is derived from an EMBL/GenBank/DDBJ whole genome shotgun (WGS) entry which is preliminary data.</text>
</comment>
<dbReference type="GO" id="GO:0005737">
    <property type="term" value="C:cytoplasm"/>
    <property type="evidence" value="ECO:0007669"/>
    <property type="project" value="UniProtKB-SubCell"/>
</dbReference>
<feature type="chain" id="PRO_5003841129" description="HYDIN/VesB/CFA65-like Ig-like domain-containing protein" evidence="6">
    <location>
        <begin position="20"/>
        <end position="356"/>
    </location>
</feature>
<dbReference type="HOGENOM" id="CLU_051681_0_0_10"/>
<dbReference type="PANTHER" id="PTHR37833">
    <property type="entry name" value="LIPOPROTEIN-RELATED"/>
    <property type="match status" value="1"/>
</dbReference>
<evidence type="ECO:0000259" key="7">
    <source>
        <dbReference type="Pfam" id="PF22544"/>
    </source>
</evidence>
<dbReference type="Gene3D" id="2.60.40.10">
    <property type="entry name" value="Immunoglobulins"/>
    <property type="match status" value="3"/>
</dbReference>
<dbReference type="InterPro" id="IPR013783">
    <property type="entry name" value="Ig-like_fold"/>
</dbReference>
<dbReference type="OrthoDB" id="1466304at2"/>
<feature type="domain" description="HYDIN/VesB/CFA65-like Ig-like" evidence="7">
    <location>
        <begin position="255"/>
        <end position="351"/>
    </location>
</feature>
<keyword evidence="6" id="KW-0732">Signal</keyword>
<keyword evidence="3" id="KW-0963">Cytoplasm</keyword>
<evidence type="ECO:0000256" key="6">
    <source>
        <dbReference type="SAM" id="SignalP"/>
    </source>
</evidence>
<evidence type="ECO:0000256" key="4">
    <source>
        <dbReference type="ARBA" id="ARBA00023069"/>
    </source>
</evidence>
<dbReference type="InterPro" id="IPR053879">
    <property type="entry name" value="HYDIN_VesB_CFA65-like_Ig"/>
</dbReference>
<proteinExistence type="predicted"/>
<dbReference type="RefSeq" id="WP_008861188.1">
    <property type="nucleotide sequence ID" value="NZ_JH815203.1"/>
</dbReference>
<evidence type="ECO:0000256" key="3">
    <source>
        <dbReference type="ARBA" id="ARBA00022490"/>
    </source>
</evidence>
<sequence length="356" mass="39452">MKQLILGLILIFSITVSVAQPQIVFDNKNHDFGTFEEETGPVTHDFQFVNSGNEPLVLQNVRSTCGCTVPKYTREPIAPGDSGSIKVTYNPKGRPGKFSKPIYITTNASGDRETLHIKGVVIGSKSRRATNPYKIGTLSLRSLHIPLFDTPKGHVKEGHLFVRNEGKTELVPTFKNVPSHISVEMIPAVLHPDEEGLIKIYYDPDVVDDWGFRRDEFDLGLDNGSSNDFNTVTVSANLLDDFSILSPEQRQNAGHIELSSNVIDFGIIKGNTAKKQTLKITNTGKSRLTIHKVANENRSLNIKLKRNTLNPGKTTELVIEADPSMARNNLLNSRLMVITDDPERPSVPIRVLGSFE</sequence>
<comment type="subcellular location">
    <subcellularLocation>
        <location evidence="1">Cell projection</location>
        <location evidence="1">Cilium</location>
    </subcellularLocation>
    <subcellularLocation>
        <location evidence="2">Cytoplasm</location>
    </subcellularLocation>
</comment>
<keyword evidence="9" id="KW-1185">Reference proteome</keyword>
<keyword evidence="4" id="KW-0969">Cilium</keyword>
<evidence type="ECO:0000313" key="8">
    <source>
        <dbReference type="EMBL" id="EJZ66514.1"/>
    </source>
</evidence>
<dbReference type="Pfam" id="PF07610">
    <property type="entry name" value="DUF1573"/>
    <property type="match status" value="1"/>
</dbReference>
<dbReference type="Pfam" id="PF22544">
    <property type="entry name" value="HYDIN_VesB_CFA65-like_Ig"/>
    <property type="match status" value="1"/>
</dbReference>
<dbReference type="PATRIC" id="fig|742726.3.peg.735"/>
<dbReference type="NCBIfam" id="NF012200">
    <property type="entry name" value="choice_anch_D"/>
    <property type="match status" value="1"/>
</dbReference>
<organism evidence="8 9">
    <name type="scientific">Barnesiella intestinihominis YIT 11860</name>
    <dbReference type="NCBI Taxonomy" id="742726"/>
    <lineage>
        <taxon>Bacteria</taxon>
        <taxon>Pseudomonadati</taxon>
        <taxon>Bacteroidota</taxon>
        <taxon>Bacteroidia</taxon>
        <taxon>Bacteroidales</taxon>
        <taxon>Barnesiellaceae</taxon>
        <taxon>Barnesiella</taxon>
    </lineage>
</organism>
<accession>K0XF62</accession>